<reference evidence="2" key="1">
    <citation type="journal article" date="2019" name="Int. J. Syst. Evol. Microbiol.">
        <title>The Global Catalogue of Microorganisms (GCM) 10K type strain sequencing project: providing services to taxonomists for standard genome sequencing and annotation.</title>
        <authorList>
            <consortium name="The Broad Institute Genomics Platform"/>
            <consortium name="The Broad Institute Genome Sequencing Center for Infectious Disease"/>
            <person name="Wu L."/>
            <person name="Ma J."/>
        </authorList>
    </citation>
    <scope>NUCLEOTIDE SEQUENCE [LARGE SCALE GENOMIC DNA]</scope>
    <source>
        <strain evidence="2">CGMCC 4.7357</strain>
    </source>
</reference>
<dbReference type="PANTHER" id="PTHR39441">
    <property type="entry name" value="DUF2252 DOMAIN-CONTAINING PROTEIN"/>
    <property type="match status" value="1"/>
</dbReference>
<dbReference type="InterPro" id="IPR011009">
    <property type="entry name" value="Kinase-like_dom_sf"/>
</dbReference>
<organism evidence="1 2">
    <name type="scientific">Streptomyces ovatisporus</name>
    <dbReference type="NCBI Taxonomy" id="1128682"/>
    <lineage>
        <taxon>Bacteria</taxon>
        <taxon>Bacillati</taxon>
        <taxon>Actinomycetota</taxon>
        <taxon>Actinomycetes</taxon>
        <taxon>Kitasatosporales</taxon>
        <taxon>Streptomycetaceae</taxon>
        <taxon>Streptomyces</taxon>
    </lineage>
</organism>
<dbReference type="InterPro" id="IPR018721">
    <property type="entry name" value="DUF2252"/>
</dbReference>
<comment type="caution">
    <text evidence="1">The sequence shown here is derived from an EMBL/GenBank/DDBJ whole genome shotgun (WGS) entry which is preliminary data.</text>
</comment>
<accession>A0ABV9ADR9</accession>
<dbReference type="SUPFAM" id="SSF56112">
    <property type="entry name" value="Protein kinase-like (PK-like)"/>
    <property type="match status" value="1"/>
</dbReference>
<dbReference type="PANTHER" id="PTHR39441:SF1">
    <property type="entry name" value="DUF2252 DOMAIN-CONTAINING PROTEIN"/>
    <property type="match status" value="1"/>
</dbReference>
<dbReference type="Pfam" id="PF10009">
    <property type="entry name" value="DUF2252"/>
    <property type="match status" value="1"/>
</dbReference>
<evidence type="ECO:0000313" key="2">
    <source>
        <dbReference type="Proteomes" id="UP001595997"/>
    </source>
</evidence>
<name>A0ABV9ADR9_9ACTN</name>
<gene>
    <name evidence="1" type="ORF">ACFPA8_25320</name>
</gene>
<sequence length="450" mass="49203">MATQQDGTADNRAERILEVFDRAFGELLAADPAAFQVKFRKMAASAFAFYRGTACLFYADATAADGESGKHTGPYLDDRTGRVWIHGDLHAENFGTYMDANGRLVFNVNDFDEAFVGPFTWDLKRFAASVALLGYTKALSDGQISGLVRTYAAAYRDRIRALAGDAENEDVPSLTLDTARGPVLAALRSARSNTRFGLLETMTEVRDWERRFTPGGGAVELDSGTRGKVLEAFDTYIGTLPGSTRFRSDAYRVKDVVGRRGVGIGSAGLPSYNILLEGHSDALENDLVIYMKQAQTPAVSRHITDPEIRGYFRHEGHRTVISQRALQAHADPWLGWTELDGVGQLVAEVSPYAVDLDWTDLDELGAITQVVGDLGRATATMHAAADDESGHSLVPFSTENAIDAAIAEDEEGFPELLVEFAHEYGSATRRDHQIFVDLFRNGRIPGLQNP</sequence>
<evidence type="ECO:0000313" key="1">
    <source>
        <dbReference type="EMBL" id="MFC4497457.1"/>
    </source>
</evidence>
<dbReference type="Proteomes" id="UP001595997">
    <property type="component" value="Unassembled WGS sequence"/>
</dbReference>
<protein>
    <submittedName>
        <fullName evidence="1">DUF2252 domain-containing protein</fullName>
    </submittedName>
</protein>
<dbReference type="RefSeq" id="WP_386452159.1">
    <property type="nucleotide sequence ID" value="NZ_JBHSFH010000015.1"/>
</dbReference>
<keyword evidence="2" id="KW-1185">Reference proteome</keyword>
<proteinExistence type="predicted"/>
<dbReference type="EMBL" id="JBHSFH010000015">
    <property type="protein sequence ID" value="MFC4497457.1"/>
    <property type="molecule type" value="Genomic_DNA"/>
</dbReference>